<feature type="non-terminal residue" evidence="1">
    <location>
        <position position="1"/>
    </location>
</feature>
<evidence type="ECO:0000313" key="2">
    <source>
        <dbReference type="Proteomes" id="UP000681720"/>
    </source>
</evidence>
<organism evidence="1 2">
    <name type="scientific">Rotaria magnacalcarata</name>
    <dbReference type="NCBI Taxonomy" id="392030"/>
    <lineage>
        <taxon>Eukaryota</taxon>
        <taxon>Metazoa</taxon>
        <taxon>Spiralia</taxon>
        <taxon>Gnathifera</taxon>
        <taxon>Rotifera</taxon>
        <taxon>Eurotatoria</taxon>
        <taxon>Bdelloidea</taxon>
        <taxon>Philodinida</taxon>
        <taxon>Philodinidae</taxon>
        <taxon>Rotaria</taxon>
    </lineage>
</organism>
<dbReference type="AlphaFoldDB" id="A0A8S3E074"/>
<evidence type="ECO:0000313" key="1">
    <source>
        <dbReference type="EMBL" id="CAF5052437.1"/>
    </source>
</evidence>
<reference evidence="1" key="1">
    <citation type="submission" date="2021-02" db="EMBL/GenBank/DDBJ databases">
        <authorList>
            <person name="Nowell W R."/>
        </authorList>
    </citation>
    <scope>NUCLEOTIDE SEQUENCE</scope>
</reference>
<accession>A0A8S3E074</accession>
<comment type="caution">
    <text evidence="1">The sequence shown here is derived from an EMBL/GenBank/DDBJ whole genome shotgun (WGS) entry which is preliminary data.</text>
</comment>
<protein>
    <submittedName>
        <fullName evidence="1">Uncharacterized protein</fullName>
    </submittedName>
</protein>
<sequence length="23" mass="2503">DLDRAVTTNSTDIDDTFSSLGMK</sequence>
<gene>
    <name evidence="1" type="ORF">GIL414_LOCUS60045</name>
</gene>
<proteinExistence type="predicted"/>
<dbReference type="Proteomes" id="UP000681720">
    <property type="component" value="Unassembled WGS sequence"/>
</dbReference>
<dbReference type="EMBL" id="CAJOBJ010229893">
    <property type="protein sequence ID" value="CAF5052437.1"/>
    <property type="molecule type" value="Genomic_DNA"/>
</dbReference>
<name>A0A8S3E074_9BILA</name>